<reference evidence="1 2" key="1">
    <citation type="submission" date="2020-08" db="EMBL/GenBank/DDBJ databases">
        <title>Genomic Encyclopedia of Type Strains, Phase IV (KMG-IV): sequencing the most valuable type-strain genomes for metagenomic binning, comparative biology and taxonomic classification.</title>
        <authorList>
            <person name="Goeker M."/>
        </authorList>
    </citation>
    <scope>NUCLEOTIDE SEQUENCE [LARGE SCALE GENOMIC DNA]</scope>
    <source>
        <strain evidence="1 2">DSM 25799</strain>
    </source>
</reference>
<dbReference type="RefSeq" id="WP_183328663.1">
    <property type="nucleotide sequence ID" value="NZ_JACHHK010000005.1"/>
</dbReference>
<dbReference type="Pfam" id="PF08282">
    <property type="entry name" value="Hydrolase_3"/>
    <property type="match status" value="1"/>
</dbReference>
<proteinExistence type="predicted"/>
<dbReference type="GO" id="GO:0016791">
    <property type="term" value="F:phosphatase activity"/>
    <property type="evidence" value="ECO:0007669"/>
    <property type="project" value="TreeGrafter"/>
</dbReference>
<comment type="caution">
    <text evidence="1">The sequence shown here is derived from an EMBL/GenBank/DDBJ whole genome shotgun (WGS) entry which is preliminary data.</text>
</comment>
<dbReference type="InterPro" id="IPR023214">
    <property type="entry name" value="HAD_sf"/>
</dbReference>
<evidence type="ECO:0000313" key="1">
    <source>
        <dbReference type="EMBL" id="MBB5183368.1"/>
    </source>
</evidence>
<dbReference type="InterPro" id="IPR006379">
    <property type="entry name" value="HAD-SF_hydro_IIB"/>
</dbReference>
<dbReference type="PANTHER" id="PTHR10000:SF8">
    <property type="entry name" value="HAD SUPERFAMILY HYDROLASE-LIKE, TYPE 3"/>
    <property type="match status" value="1"/>
</dbReference>
<dbReference type="GO" id="GO:0005829">
    <property type="term" value="C:cytosol"/>
    <property type="evidence" value="ECO:0007669"/>
    <property type="project" value="TreeGrafter"/>
</dbReference>
<keyword evidence="2" id="KW-1185">Reference proteome</keyword>
<dbReference type="AlphaFoldDB" id="A0A7W8FVP4"/>
<dbReference type="SUPFAM" id="SSF56784">
    <property type="entry name" value="HAD-like"/>
    <property type="match status" value="1"/>
</dbReference>
<evidence type="ECO:0000313" key="2">
    <source>
        <dbReference type="Proteomes" id="UP000539953"/>
    </source>
</evidence>
<accession>A0A7W8FVP4</accession>
<dbReference type="Gene3D" id="3.40.50.1000">
    <property type="entry name" value="HAD superfamily/HAD-like"/>
    <property type="match status" value="1"/>
</dbReference>
<gene>
    <name evidence="1" type="ORF">HNQ47_001390</name>
</gene>
<dbReference type="Gene3D" id="3.30.1240.10">
    <property type="match status" value="1"/>
</dbReference>
<protein>
    <submittedName>
        <fullName evidence="1">Uncharacterized protein</fullName>
    </submittedName>
</protein>
<dbReference type="EMBL" id="JACHHK010000005">
    <property type="protein sequence ID" value="MBB5183368.1"/>
    <property type="molecule type" value="Genomic_DNA"/>
</dbReference>
<dbReference type="NCBIfam" id="TIGR01484">
    <property type="entry name" value="HAD-SF-IIB"/>
    <property type="match status" value="1"/>
</dbReference>
<dbReference type="GO" id="GO:0000287">
    <property type="term" value="F:magnesium ion binding"/>
    <property type="evidence" value="ECO:0007669"/>
    <property type="project" value="TreeGrafter"/>
</dbReference>
<dbReference type="InterPro" id="IPR036412">
    <property type="entry name" value="HAD-like_sf"/>
</dbReference>
<organism evidence="1 2">
    <name type="scientific">Catenisphaera adipataccumulans</name>
    <dbReference type="NCBI Taxonomy" id="700500"/>
    <lineage>
        <taxon>Bacteria</taxon>
        <taxon>Bacillati</taxon>
        <taxon>Bacillota</taxon>
        <taxon>Erysipelotrichia</taxon>
        <taxon>Erysipelotrichales</taxon>
        <taxon>Erysipelotrichaceae</taxon>
        <taxon>Catenisphaera</taxon>
    </lineage>
</organism>
<dbReference type="PANTHER" id="PTHR10000">
    <property type="entry name" value="PHOSPHOSERINE PHOSPHATASE"/>
    <property type="match status" value="1"/>
</dbReference>
<dbReference type="Proteomes" id="UP000539953">
    <property type="component" value="Unassembled WGS sequence"/>
</dbReference>
<name>A0A7W8FVP4_9FIRM</name>
<sequence length="248" mass="27889">MKRIIFLDLDGTLWDRGKIPRSAIRAIRQAQKNGNKVFLNTGRARSEINSSILQLGLNGYCFSAGTDIEAEGRPIFYHPLKDAQEIEQRIKTLGYRYAMEGSQQSFANSQNVLLQHLESKPPVTAMRAEDYRQIMKIAIHSHRHFDDEIRAVLPDDLKLTRFGRFGGEITDARFNKGTAIDTVESYYGDAYLSIACGDSDNDLPMFLKSDVSVAMGNADPVVKQQVDHVTDPVGKEGLYKAFMQLEII</sequence>